<protein>
    <submittedName>
        <fullName evidence="9">Dipeptide/oligopeptide/nickel ABC transporter ATP-binding protein</fullName>
    </submittedName>
</protein>
<dbReference type="Pfam" id="PF00005">
    <property type="entry name" value="ABC_tran"/>
    <property type="match status" value="1"/>
</dbReference>
<keyword evidence="7" id="KW-0472">Membrane</keyword>
<evidence type="ECO:0000256" key="5">
    <source>
        <dbReference type="ARBA" id="ARBA00022741"/>
    </source>
</evidence>
<evidence type="ECO:0000256" key="1">
    <source>
        <dbReference type="ARBA" id="ARBA00004417"/>
    </source>
</evidence>
<keyword evidence="5" id="KW-0547">Nucleotide-binding</keyword>
<organism evidence="9 10">
    <name type="scientific">Marivita lacus</name>
    <dbReference type="NCBI Taxonomy" id="1323742"/>
    <lineage>
        <taxon>Bacteria</taxon>
        <taxon>Pseudomonadati</taxon>
        <taxon>Pseudomonadota</taxon>
        <taxon>Alphaproteobacteria</taxon>
        <taxon>Rhodobacterales</taxon>
        <taxon>Roseobacteraceae</taxon>
        <taxon>Marivita</taxon>
    </lineage>
</organism>
<dbReference type="Gene3D" id="3.40.50.300">
    <property type="entry name" value="P-loop containing nucleotide triphosphate hydrolases"/>
    <property type="match status" value="1"/>
</dbReference>
<dbReference type="GO" id="GO:0005524">
    <property type="term" value="F:ATP binding"/>
    <property type="evidence" value="ECO:0007669"/>
    <property type="project" value="UniProtKB-KW"/>
</dbReference>
<dbReference type="PROSITE" id="PS50893">
    <property type="entry name" value="ABC_TRANSPORTER_2"/>
    <property type="match status" value="1"/>
</dbReference>
<dbReference type="Proteomes" id="UP000645462">
    <property type="component" value="Unassembled WGS sequence"/>
</dbReference>
<dbReference type="NCBIfam" id="TIGR01727">
    <property type="entry name" value="oligo_HPY"/>
    <property type="match status" value="1"/>
</dbReference>
<evidence type="ECO:0000256" key="6">
    <source>
        <dbReference type="ARBA" id="ARBA00022840"/>
    </source>
</evidence>
<keyword evidence="4" id="KW-1003">Cell membrane</keyword>
<evidence type="ECO:0000313" key="9">
    <source>
        <dbReference type="EMBL" id="GGB93618.1"/>
    </source>
</evidence>
<feature type="domain" description="ABC transporter" evidence="8">
    <location>
        <begin position="5"/>
        <end position="256"/>
    </location>
</feature>
<keyword evidence="3" id="KW-0813">Transport</keyword>
<dbReference type="InterPro" id="IPR003439">
    <property type="entry name" value="ABC_transporter-like_ATP-bd"/>
</dbReference>
<gene>
    <name evidence="9" type="ORF">GCM10011363_07810</name>
</gene>
<proteinExistence type="inferred from homology"/>
<dbReference type="InterPro" id="IPR027417">
    <property type="entry name" value="P-loop_NTPase"/>
</dbReference>
<dbReference type="PANTHER" id="PTHR43297:SF2">
    <property type="entry name" value="DIPEPTIDE TRANSPORT ATP-BINDING PROTEIN DPPD"/>
    <property type="match status" value="1"/>
</dbReference>
<dbReference type="EMBL" id="BMFC01000001">
    <property type="protein sequence ID" value="GGB93618.1"/>
    <property type="molecule type" value="Genomic_DNA"/>
</dbReference>
<evidence type="ECO:0000259" key="8">
    <source>
        <dbReference type="PROSITE" id="PS50893"/>
    </source>
</evidence>
<evidence type="ECO:0000256" key="2">
    <source>
        <dbReference type="ARBA" id="ARBA00005417"/>
    </source>
</evidence>
<keyword evidence="6 9" id="KW-0067">ATP-binding</keyword>
<evidence type="ECO:0000313" key="10">
    <source>
        <dbReference type="Proteomes" id="UP000645462"/>
    </source>
</evidence>
<accession>A0ABQ1KA98</accession>
<dbReference type="CDD" id="cd03257">
    <property type="entry name" value="ABC_NikE_OppD_transporters"/>
    <property type="match status" value="1"/>
</dbReference>
<evidence type="ECO:0000256" key="7">
    <source>
        <dbReference type="ARBA" id="ARBA00023136"/>
    </source>
</evidence>
<dbReference type="Pfam" id="PF08352">
    <property type="entry name" value="oligo_HPY"/>
    <property type="match status" value="1"/>
</dbReference>
<comment type="similarity">
    <text evidence="2">Belongs to the ABC transporter superfamily.</text>
</comment>
<evidence type="ECO:0000256" key="4">
    <source>
        <dbReference type="ARBA" id="ARBA00022475"/>
    </source>
</evidence>
<dbReference type="PANTHER" id="PTHR43297">
    <property type="entry name" value="OLIGOPEPTIDE TRANSPORT ATP-BINDING PROTEIN APPD"/>
    <property type="match status" value="1"/>
</dbReference>
<reference evidence="10" key="1">
    <citation type="journal article" date="2019" name="Int. J. Syst. Evol. Microbiol.">
        <title>The Global Catalogue of Microorganisms (GCM) 10K type strain sequencing project: providing services to taxonomists for standard genome sequencing and annotation.</title>
        <authorList>
            <consortium name="The Broad Institute Genomics Platform"/>
            <consortium name="The Broad Institute Genome Sequencing Center for Infectious Disease"/>
            <person name="Wu L."/>
            <person name="Ma J."/>
        </authorList>
    </citation>
    <scope>NUCLEOTIDE SEQUENCE [LARGE SCALE GENOMIC DNA]</scope>
    <source>
        <strain evidence="10">CGMCC 1.12478</strain>
    </source>
</reference>
<sequence>MHMGLTVNNLEVTIERRRGTAVRPVRGVSLRVEPGRTLALVGESGCGKSMSCLAIAGLLPRRARISAGSIEFEGADLATMPEAQAQKLRRRHVASVFQDATGGLNPVRSIGWQVAEAVRLREGATRAEADREAIRLLGRVGLPDPERRAREYPHQFSGGMNQRAMIALAVAGNPRVLIADEATTALDVTLQAQIIDLISDLRDSLGMAVLFVTHDLGLVAQSADDVAVMYAGRMAEIAPVARLFAAPRHPYTQGLLSALPGATGQSVRLTTIDGTVPPIDALPQGCAFAPRCGKASALCRDVDPTVHAGVACHHVLPAPVKTKRVFA</sequence>
<comment type="subcellular location">
    <subcellularLocation>
        <location evidence="1">Cell inner membrane</location>
        <topology evidence="1">Peripheral membrane protein</topology>
    </subcellularLocation>
</comment>
<dbReference type="SUPFAM" id="SSF52540">
    <property type="entry name" value="P-loop containing nucleoside triphosphate hydrolases"/>
    <property type="match status" value="1"/>
</dbReference>
<name>A0ABQ1KA98_9RHOB</name>
<dbReference type="InterPro" id="IPR013563">
    <property type="entry name" value="Oligopep_ABC_C"/>
</dbReference>
<keyword evidence="10" id="KW-1185">Reference proteome</keyword>
<dbReference type="InterPro" id="IPR050388">
    <property type="entry name" value="ABC_Ni/Peptide_Import"/>
</dbReference>
<evidence type="ECO:0000256" key="3">
    <source>
        <dbReference type="ARBA" id="ARBA00022448"/>
    </source>
</evidence>
<comment type="caution">
    <text evidence="9">The sequence shown here is derived from an EMBL/GenBank/DDBJ whole genome shotgun (WGS) entry which is preliminary data.</text>
</comment>
<dbReference type="InterPro" id="IPR003593">
    <property type="entry name" value="AAA+_ATPase"/>
</dbReference>
<dbReference type="SMART" id="SM00382">
    <property type="entry name" value="AAA"/>
    <property type="match status" value="1"/>
</dbReference>